<feature type="domain" description="C2H2-type" evidence="10">
    <location>
        <begin position="277"/>
        <end position="304"/>
    </location>
</feature>
<evidence type="ECO:0000313" key="11">
    <source>
        <dbReference type="EMBL" id="KAJ8870313.1"/>
    </source>
</evidence>
<comment type="subcellular location">
    <subcellularLocation>
        <location evidence="1">Nucleus</location>
    </subcellularLocation>
</comment>
<protein>
    <recommendedName>
        <fullName evidence="10">C2H2-type domain-containing protein</fullName>
    </recommendedName>
</protein>
<evidence type="ECO:0000256" key="5">
    <source>
        <dbReference type="ARBA" id="ARBA00022833"/>
    </source>
</evidence>
<dbReference type="Gene3D" id="3.30.160.60">
    <property type="entry name" value="Classic Zinc Finger"/>
    <property type="match status" value="2"/>
</dbReference>
<accession>A0ABQ9GFR5</accession>
<feature type="domain" description="C2H2-type" evidence="10">
    <location>
        <begin position="422"/>
        <end position="449"/>
    </location>
</feature>
<evidence type="ECO:0000256" key="6">
    <source>
        <dbReference type="ARBA" id="ARBA00023125"/>
    </source>
</evidence>
<dbReference type="PANTHER" id="PTHR16515:SF49">
    <property type="entry name" value="GASTRULA ZINC FINGER PROTEIN XLCGF49.1-LIKE-RELATED"/>
    <property type="match status" value="1"/>
</dbReference>
<feature type="compositionally biased region" description="Polar residues" evidence="9">
    <location>
        <begin position="502"/>
        <end position="511"/>
    </location>
</feature>
<evidence type="ECO:0000256" key="7">
    <source>
        <dbReference type="ARBA" id="ARBA00023242"/>
    </source>
</evidence>
<feature type="region of interest" description="Disordered" evidence="9">
    <location>
        <begin position="473"/>
        <end position="587"/>
    </location>
</feature>
<feature type="compositionally biased region" description="Low complexity" evidence="9">
    <location>
        <begin position="1046"/>
        <end position="1058"/>
    </location>
</feature>
<evidence type="ECO:0000256" key="4">
    <source>
        <dbReference type="ARBA" id="ARBA00022771"/>
    </source>
</evidence>
<evidence type="ECO:0000313" key="12">
    <source>
        <dbReference type="Proteomes" id="UP001159363"/>
    </source>
</evidence>
<feature type="compositionally biased region" description="Polar residues" evidence="9">
    <location>
        <begin position="553"/>
        <end position="587"/>
    </location>
</feature>
<dbReference type="PROSITE" id="PS50157">
    <property type="entry name" value="ZINC_FINGER_C2H2_2"/>
    <property type="match status" value="5"/>
</dbReference>
<feature type="compositionally biased region" description="Basic and acidic residues" evidence="9">
    <location>
        <begin position="512"/>
        <end position="523"/>
    </location>
</feature>
<keyword evidence="2" id="KW-0479">Metal-binding</keyword>
<keyword evidence="4 8" id="KW-0863">Zinc-finger</keyword>
<keyword evidence="3" id="KW-0677">Repeat</keyword>
<sequence length="1491" mass="167036">MQCRNGCSPIQGNPLIIYEVAEICGKAYLLAFTPQNIVIGFEKHESTQKNALQKEIEMQSSDSERFTELREDLNRSLAENIEEERLYEDNAVGKGDFVLVKLARKRRTVCYIAEVIDATREEIHHISADDIQMKLPHPICVGGSRRQVSQLSFCVDFITYDVNVHSFVLASDVRTYISPTIAGTVLRQQPRYWVVERLGHRARAHVPSLCTLLRASMHITNKLPEFYSEQGAPSHPPLKLVESGNTKKQSFMCVSCNKYYISVSNLQRSRDGTGIEYHCTMCPLVFNFEKSFCKHLKLHSVKHILFCQQCKDMFGNKRFFCYVCKHEFPNRTQFESHQKLHKEEPLTCVICTRRFENESCLNEHKKICSNPKYCGVERKNFQGLSWQRLFRCDLCQEQFITQKMLIEHKTNCNETRPKPKYFECGVCGNNFLTSEDLTAHKLSHNAQMASFACDSCGLKFFTAGGLASHKISHGKKYTSCSPTNKKEVLSEPESNSNESVPQLSQQVTNSQEKQEVVTNDKKVSLSTTTAVKPDRPQKNSNRQRFLLPKAVRNRNSPVNTGMQNQPSSKSQLSMTYNSNSTLQQQNPKIPHPQYQQLPGSRIIQHQFMPAGPIFQPQILPGSCIPQDISQNQHVPPNSVTQHEQFVNMNQQQPPASSIVPCDIVSSNDETKHQQISANNNIQYQPVSTNNAGQYQMPSDVAHSHQQVGTSYSFQHHVSTSTDLCQETEGGNSDHHQQSSVYSNVQNHVMNNSFHNQQNINATNYNNMSVHATSLPQHLSTNNTNNTATHMPVGNAVGNNQQLTNPTAQNQQWPIGSTHMSTNTNQFQVLSQNNGDHFQQHSPTASTQQTLISINNSENQNSPIPQHQQIAQVLQQQLVCNSIDQQQSDDGATQNPQFLSNDATYQLLSANSVQQQVQTSDALENEQTVINSAQNQQMVIAENQQGTNIIQNQHLTSLQNQVQNNSSARSSPLIINSSIQQQLISNSDNSQVQNQSFQSTGAQTQHLFDSNFAQNQQLAENNVINNQHLYENDTAEKQHSPENNDLQSQQISENNSQSNRLSENISAQSQQLAEINVSQKEIQSYDQQMLAEAAVHNQQLFANGMPHNQHFAVNQHSTNGVLHSQQPVMCFPFQHQTFPANVVILQPHLPENAAFHQVTPNVSHQQQFQANNVQQQNLQQQKMPNSMYSHQLLPASFMYQIPANNSLAHFPQLPQNITNHHLLPANMVYQLQPSLATNFSGQQVPQGVVTPSQVLPANCVPQQVPGYLSSQNQFPGIVPQNQQVAGGVTGSQVLPAGMLPNYHQVVLANNTAPHQILLPNGLSQHQQFAVGGYPQSRLLLPNIAPQQLASMKQDSNMPEKDPCCDICCEEHKSGSGLCHHGKRFKRSESSNIINTSSISIDMRNMLPTVQATGTYKQFLLTWKIRNPTGTPPPPTSQTMLETYKLPRPRARLSGSDEARSRIADRRILTPPRSGGRYTSPASCAGSILASTI</sequence>
<reference evidence="11 12" key="1">
    <citation type="submission" date="2023-02" db="EMBL/GenBank/DDBJ databases">
        <title>LHISI_Scaffold_Assembly.</title>
        <authorList>
            <person name="Stuart O.P."/>
            <person name="Cleave R."/>
            <person name="Magrath M.J.L."/>
            <person name="Mikheyev A.S."/>
        </authorList>
    </citation>
    <scope>NUCLEOTIDE SEQUENCE [LARGE SCALE GENOMIC DNA]</scope>
    <source>
        <strain evidence="11">Daus_M_001</strain>
        <tissue evidence="11">Leg muscle</tissue>
    </source>
</reference>
<dbReference type="PANTHER" id="PTHR16515">
    <property type="entry name" value="PR DOMAIN ZINC FINGER PROTEIN"/>
    <property type="match status" value="1"/>
</dbReference>
<evidence type="ECO:0000256" key="3">
    <source>
        <dbReference type="ARBA" id="ARBA00022737"/>
    </source>
</evidence>
<dbReference type="CDD" id="cd00934">
    <property type="entry name" value="PTB"/>
    <property type="match status" value="1"/>
</dbReference>
<dbReference type="InterPro" id="IPR050331">
    <property type="entry name" value="Zinc_finger"/>
</dbReference>
<dbReference type="PROSITE" id="PS00028">
    <property type="entry name" value="ZINC_FINGER_C2H2_1"/>
    <property type="match status" value="4"/>
</dbReference>
<dbReference type="InterPro" id="IPR036236">
    <property type="entry name" value="Znf_C2H2_sf"/>
</dbReference>
<evidence type="ECO:0000259" key="10">
    <source>
        <dbReference type="PROSITE" id="PS50157"/>
    </source>
</evidence>
<evidence type="ECO:0000256" key="8">
    <source>
        <dbReference type="PROSITE-ProRule" id="PRU00042"/>
    </source>
</evidence>
<proteinExistence type="predicted"/>
<feature type="compositionally biased region" description="Low complexity" evidence="9">
    <location>
        <begin position="491"/>
        <end position="501"/>
    </location>
</feature>
<evidence type="ECO:0000256" key="2">
    <source>
        <dbReference type="ARBA" id="ARBA00022723"/>
    </source>
</evidence>
<dbReference type="Proteomes" id="UP001159363">
    <property type="component" value="Chromosome 12"/>
</dbReference>
<dbReference type="InterPro" id="IPR013087">
    <property type="entry name" value="Znf_C2H2_type"/>
</dbReference>
<evidence type="ECO:0000256" key="9">
    <source>
        <dbReference type="SAM" id="MobiDB-lite"/>
    </source>
</evidence>
<dbReference type="EMBL" id="JARBHB010000013">
    <property type="protein sequence ID" value="KAJ8870313.1"/>
    <property type="molecule type" value="Genomic_DNA"/>
</dbReference>
<name>A0ABQ9GFR5_9NEOP</name>
<keyword evidence="6" id="KW-0238">DNA-binding</keyword>
<dbReference type="SUPFAM" id="SSF57667">
    <property type="entry name" value="beta-beta-alpha zinc fingers"/>
    <property type="match status" value="1"/>
</dbReference>
<organism evidence="11 12">
    <name type="scientific">Dryococelus australis</name>
    <dbReference type="NCBI Taxonomy" id="614101"/>
    <lineage>
        <taxon>Eukaryota</taxon>
        <taxon>Metazoa</taxon>
        <taxon>Ecdysozoa</taxon>
        <taxon>Arthropoda</taxon>
        <taxon>Hexapoda</taxon>
        <taxon>Insecta</taxon>
        <taxon>Pterygota</taxon>
        <taxon>Neoptera</taxon>
        <taxon>Polyneoptera</taxon>
        <taxon>Phasmatodea</taxon>
        <taxon>Verophasmatodea</taxon>
        <taxon>Anareolatae</taxon>
        <taxon>Phasmatidae</taxon>
        <taxon>Eurycanthinae</taxon>
        <taxon>Dryococelus</taxon>
    </lineage>
</organism>
<feature type="domain" description="C2H2-type" evidence="10">
    <location>
        <begin position="319"/>
        <end position="346"/>
    </location>
</feature>
<comment type="caution">
    <text evidence="11">The sequence shown here is derived from an EMBL/GenBank/DDBJ whole genome shotgun (WGS) entry which is preliminary data.</text>
</comment>
<keyword evidence="7" id="KW-0539">Nucleus</keyword>
<feature type="domain" description="C2H2-type" evidence="10">
    <location>
        <begin position="390"/>
        <end position="419"/>
    </location>
</feature>
<feature type="domain" description="C2H2-type" evidence="10">
    <location>
        <begin position="451"/>
        <end position="478"/>
    </location>
</feature>
<keyword evidence="12" id="KW-1185">Reference proteome</keyword>
<keyword evidence="5" id="KW-0862">Zinc</keyword>
<gene>
    <name evidence="11" type="ORF">PR048_029334</name>
</gene>
<feature type="region of interest" description="Disordered" evidence="9">
    <location>
        <begin position="1035"/>
        <end position="1066"/>
    </location>
</feature>
<evidence type="ECO:0000256" key="1">
    <source>
        <dbReference type="ARBA" id="ARBA00004123"/>
    </source>
</evidence>
<dbReference type="SMART" id="SM00355">
    <property type="entry name" value="ZnF_C2H2"/>
    <property type="match status" value="6"/>
</dbReference>